<evidence type="ECO:0000259" key="2">
    <source>
        <dbReference type="Pfam" id="PF02517"/>
    </source>
</evidence>
<dbReference type="EMBL" id="CP099799">
    <property type="protein sequence ID" value="USS01829.1"/>
    <property type="molecule type" value="Genomic_DNA"/>
</dbReference>
<gene>
    <name evidence="3" type="ORF">CP523_12825</name>
    <name evidence="4" type="ORF">NH397_05200</name>
</gene>
<keyword evidence="3" id="KW-0482">Metalloprotease</keyword>
<dbReference type="GO" id="GO:0004175">
    <property type="term" value="F:endopeptidase activity"/>
    <property type="evidence" value="ECO:0007669"/>
    <property type="project" value="UniProtKB-ARBA"/>
</dbReference>
<name>A0A9N7PK40_CLOSE</name>
<feature type="transmembrane region" description="Helical" evidence="1">
    <location>
        <begin position="96"/>
        <end position="120"/>
    </location>
</feature>
<evidence type="ECO:0000313" key="4">
    <source>
        <dbReference type="EMBL" id="USS01829.1"/>
    </source>
</evidence>
<feature type="domain" description="CAAX prenyl protease 2/Lysostaphin resistance protein A-like" evidence="2">
    <location>
        <begin position="141"/>
        <end position="228"/>
    </location>
</feature>
<dbReference type="InterPro" id="IPR052710">
    <property type="entry name" value="CAAX_protease"/>
</dbReference>
<reference evidence="3 5" key="1">
    <citation type="submission" date="2017-09" db="EMBL/GenBank/DDBJ databases">
        <authorList>
            <person name="Thomas P."/>
            <person name="Seyboldt C."/>
        </authorList>
    </citation>
    <scope>NUCLEOTIDE SEQUENCE [LARGE SCALE GENOMIC DNA]</scope>
    <source>
        <strain evidence="3 5">DSM 7534</strain>
    </source>
</reference>
<evidence type="ECO:0000313" key="5">
    <source>
        <dbReference type="Proteomes" id="UP000280586"/>
    </source>
</evidence>
<dbReference type="Proteomes" id="UP000280586">
    <property type="component" value="Chromosome"/>
</dbReference>
<keyword evidence="3" id="KW-0378">Hydrolase</keyword>
<feature type="transmembrane region" description="Helical" evidence="1">
    <location>
        <begin position="12"/>
        <end position="35"/>
    </location>
</feature>
<dbReference type="RefSeq" id="WP_066678200.1">
    <property type="nucleotide sequence ID" value="NZ_CABMIZ010000038.1"/>
</dbReference>
<sequence length="284" mass="31446">MKGRVKSFFAAVGYSFLCALLQGIVSIIIIIPIVLSSAPINNFSPDNITNLIAPFMNYILMASSIVTMLTLWIIFKCRKLNLKEEILLKKTKSCNIIGAIILGFFAWIFNSSWVGFLQTLDQFKEAFNVMDQMLSGVGSGNIFVAILVVGIIAPIAEEFIFRGVIYRALKKNMSIVSTIIIQAILFGIFHGNLIQGMYTIPLALVLGYVTYRTNSLLPAIMIHIVNNTAATVMPMFLTGVDITMPLVIILFILGLLGVILPLRFIIKKNPKKIDSYTNINTSVE</sequence>
<dbReference type="AlphaFoldDB" id="A0A9N7PK40"/>
<protein>
    <submittedName>
        <fullName evidence="3">CPBP family intramembrane metalloprotease</fullName>
    </submittedName>
</protein>
<feature type="transmembrane region" description="Helical" evidence="1">
    <location>
        <begin position="173"/>
        <end position="189"/>
    </location>
</feature>
<dbReference type="EMBL" id="CP023671">
    <property type="protein sequence ID" value="AYE35235.1"/>
    <property type="molecule type" value="Genomic_DNA"/>
</dbReference>
<keyword evidence="3" id="KW-0645">Protease</keyword>
<keyword evidence="1" id="KW-1133">Transmembrane helix</keyword>
<evidence type="ECO:0000313" key="3">
    <source>
        <dbReference type="EMBL" id="AYE35235.1"/>
    </source>
</evidence>
<dbReference type="GO" id="GO:0080120">
    <property type="term" value="P:CAAX-box protein maturation"/>
    <property type="evidence" value="ECO:0007669"/>
    <property type="project" value="UniProtKB-ARBA"/>
</dbReference>
<accession>A0A9N7PK40</accession>
<feature type="transmembrane region" description="Helical" evidence="1">
    <location>
        <begin position="140"/>
        <end position="161"/>
    </location>
</feature>
<dbReference type="KEGG" id="csep:CP523_12825"/>
<dbReference type="GeneID" id="303561570"/>
<evidence type="ECO:0000256" key="1">
    <source>
        <dbReference type="SAM" id="Phobius"/>
    </source>
</evidence>
<feature type="transmembrane region" description="Helical" evidence="1">
    <location>
        <begin position="242"/>
        <end position="266"/>
    </location>
</feature>
<dbReference type="Pfam" id="PF02517">
    <property type="entry name" value="Rce1-like"/>
    <property type="match status" value="1"/>
</dbReference>
<reference evidence="4" key="2">
    <citation type="submission" date="2022-06" db="EMBL/GenBank/DDBJ databases">
        <authorList>
            <person name="Holder M.E."/>
            <person name="Ajami N.J."/>
            <person name="Petrosino J.F."/>
        </authorList>
    </citation>
    <scope>NUCLEOTIDE SEQUENCE</scope>
    <source>
        <strain evidence="4">RMA 8861</strain>
    </source>
</reference>
<keyword evidence="1" id="KW-0472">Membrane</keyword>
<dbReference type="Proteomes" id="UP001055437">
    <property type="component" value="Chromosome"/>
</dbReference>
<dbReference type="PANTHER" id="PTHR36435">
    <property type="entry name" value="SLR1288 PROTEIN"/>
    <property type="match status" value="1"/>
</dbReference>
<evidence type="ECO:0000313" key="6">
    <source>
        <dbReference type="Proteomes" id="UP001055437"/>
    </source>
</evidence>
<keyword evidence="6" id="KW-1185">Reference proteome</keyword>
<proteinExistence type="predicted"/>
<keyword evidence="1" id="KW-0812">Transmembrane</keyword>
<dbReference type="InterPro" id="IPR003675">
    <property type="entry name" value="Rce1/LyrA-like_dom"/>
</dbReference>
<dbReference type="GO" id="GO:0008237">
    <property type="term" value="F:metallopeptidase activity"/>
    <property type="evidence" value="ECO:0007669"/>
    <property type="project" value="UniProtKB-KW"/>
</dbReference>
<feature type="transmembrane region" description="Helical" evidence="1">
    <location>
        <begin position="55"/>
        <end position="75"/>
    </location>
</feature>
<organism evidence="3 5">
    <name type="scientific">Clostridium septicum</name>
    <dbReference type="NCBI Taxonomy" id="1504"/>
    <lineage>
        <taxon>Bacteria</taxon>
        <taxon>Bacillati</taxon>
        <taxon>Bacillota</taxon>
        <taxon>Clostridia</taxon>
        <taxon>Eubacteriales</taxon>
        <taxon>Clostridiaceae</taxon>
        <taxon>Clostridium</taxon>
    </lineage>
</organism>
<dbReference type="OrthoDB" id="4177129at2"/>
<dbReference type="PANTHER" id="PTHR36435:SF1">
    <property type="entry name" value="CAAX AMINO TERMINAL PROTEASE FAMILY PROTEIN"/>
    <property type="match status" value="1"/>
</dbReference>